<feature type="domain" description="HD" evidence="1">
    <location>
        <begin position="35"/>
        <end position="122"/>
    </location>
</feature>
<dbReference type="SUPFAM" id="SSF109604">
    <property type="entry name" value="HD-domain/PDEase-like"/>
    <property type="match status" value="1"/>
</dbReference>
<dbReference type="Proteomes" id="UP000028631">
    <property type="component" value="Unassembled WGS sequence"/>
</dbReference>
<dbReference type="OrthoDB" id="8478129at2"/>
<dbReference type="AlphaFoldDB" id="A0A085VCG6"/>
<evidence type="ECO:0000313" key="2">
    <source>
        <dbReference type="EMBL" id="KFE53129.1"/>
    </source>
</evidence>
<gene>
    <name evidence="2" type="ORF">IV01_20780</name>
</gene>
<dbReference type="PANTHER" id="PTHR35569">
    <property type="entry name" value="CYANAMIDE HYDRATASE DDI2-RELATED"/>
    <property type="match status" value="1"/>
</dbReference>
<evidence type="ECO:0000259" key="1">
    <source>
        <dbReference type="Pfam" id="PF01966"/>
    </source>
</evidence>
<reference evidence="2 3" key="1">
    <citation type="submission" date="2014-07" db="EMBL/GenBank/DDBJ databases">
        <title>Draft Genome Sequences of Environmental Pseudomonas syringae strains.</title>
        <authorList>
            <person name="Baltrus D.A."/>
            <person name="Berge O."/>
            <person name="Morris C."/>
        </authorList>
    </citation>
    <scope>NUCLEOTIDE SEQUENCE [LARGE SCALE GENOMIC DNA]</scope>
    <source>
        <strain evidence="2 3">GAW0119</strain>
    </source>
</reference>
<comment type="caution">
    <text evidence="2">The sequence shown here is derived from an EMBL/GenBank/DDBJ whole genome shotgun (WGS) entry which is preliminary data.</text>
</comment>
<dbReference type="InterPro" id="IPR006674">
    <property type="entry name" value="HD_domain"/>
</dbReference>
<sequence length="217" mass="24243">MHVKKQPVAGVDIPDSSMANAACELIQGIQPLLLFNHSNRVFLFAVLIGEHHRVLFDAERLYIAALFHCMGLTSLYQPSLNRFEVDSAHAAREFLKGYGYSGSEIAQVWDAVALHTTPGIAEHKSPLVALLAAGVEMALFGRHVQALKAAELTMILEAFPKEAGFKRDLLSILHKALSHRPTQEIGSLDDDVRAHFDRQFKRANFCDLLVEDDWWVE</sequence>
<dbReference type="PANTHER" id="PTHR35569:SF1">
    <property type="entry name" value="CYANAMIDE HYDRATASE DDI2-RELATED"/>
    <property type="match status" value="1"/>
</dbReference>
<evidence type="ECO:0000313" key="3">
    <source>
        <dbReference type="Proteomes" id="UP000028631"/>
    </source>
</evidence>
<keyword evidence="2" id="KW-0378">Hydrolase</keyword>
<dbReference type="GO" id="GO:0016787">
    <property type="term" value="F:hydrolase activity"/>
    <property type="evidence" value="ECO:0007669"/>
    <property type="project" value="UniProtKB-KW"/>
</dbReference>
<dbReference type="PATRIC" id="fig|317.175.peg.4339"/>
<dbReference type="RefSeq" id="WP_032630681.1">
    <property type="nucleotide sequence ID" value="NZ_JPQU01000066.1"/>
</dbReference>
<dbReference type="Gene3D" id="1.10.3210.10">
    <property type="entry name" value="Hypothetical protein af1432"/>
    <property type="match status" value="1"/>
</dbReference>
<dbReference type="EMBL" id="JPQU01000066">
    <property type="protein sequence ID" value="KFE53129.1"/>
    <property type="molecule type" value="Genomic_DNA"/>
</dbReference>
<dbReference type="Pfam" id="PF01966">
    <property type="entry name" value="HD"/>
    <property type="match status" value="1"/>
</dbReference>
<accession>A0A085VCG6</accession>
<protein>
    <submittedName>
        <fullName evidence="2">Phosphohydrolase</fullName>
    </submittedName>
</protein>
<organism evidence="2 3">
    <name type="scientific">Pseudomonas syringae</name>
    <dbReference type="NCBI Taxonomy" id="317"/>
    <lineage>
        <taxon>Bacteria</taxon>
        <taxon>Pseudomonadati</taxon>
        <taxon>Pseudomonadota</taxon>
        <taxon>Gammaproteobacteria</taxon>
        <taxon>Pseudomonadales</taxon>
        <taxon>Pseudomonadaceae</taxon>
        <taxon>Pseudomonas</taxon>
    </lineage>
</organism>
<name>A0A085VCG6_PSESX</name>
<keyword evidence="3" id="KW-1185">Reference proteome</keyword>
<proteinExistence type="predicted"/>